<keyword evidence="1" id="KW-1133">Transmembrane helix</keyword>
<dbReference type="Proteomes" id="UP000525923">
    <property type="component" value="Unassembled WGS sequence"/>
</dbReference>
<dbReference type="EMBL" id="JACHHE010000003">
    <property type="protein sequence ID" value="MBB5180057.1"/>
    <property type="molecule type" value="Genomic_DNA"/>
</dbReference>
<evidence type="ECO:0000313" key="3">
    <source>
        <dbReference type="Proteomes" id="UP000525923"/>
    </source>
</evidence>
<dbReference type="RefSeq" id="WP_135501753.1">
    <property type="nucleotide sequence ID" value="NZ_JACHHE010000003.1"/>
</dbReference>
<name>A0A7W8CR25_9BACL</name>
<feature type="transmembrane region" description="Helical" evidence="1">
    <location>
        <begin position="76"/>
        <end position="98"/>
    </location>
</feature>
<protein>
    <submittedName>
        <fullName evidence="2">VIT1/CCC1 family predicted Fe2+/Mn2+ transporter</fullName>
    </submittedName>
</protein>
<accession>A0A7W8CR25</accession>
<keyword evidence="1" id="KW-0812">Transmembrane</keyword>
<keyword evidence="3" id="KW-1185">Reference proteome</keyword>
<evidence type="ECO:0000313" key="2">
    <source>
        <dbReference type="EMBL" id="MBB5180057.1"/>
    </source>
</evidence>
<proteinExistence type="predicted"/>
<feature type="transmembrane region" description="Helical" evidence="1">
    <location>
        <begin position="45"/>
        <end position="67"/>
    </location>
</feature>
<sequence length="101" mass="10739">MKTHFLPTTLRGRIGTLLAALALLEFFALYFFAELFDVIRSELLITAFGLVAMAAAITGAVMGLLAIRKDRERSILVYLSIALGAVAAGFVLGNLVGIPGI</sequence>
<organism evidence="2 3">
    <name type="scientific">Planococcus koreensis</name>
    <dbReference type="NCBI Taxonomy" id="112331"/>
    <lineage>
        <taxon>Bacteria</taxon>
        <taxon>Bacillati</taxon>
        <taxon>Bacillota</taxon>
        <taxon>Bacilli</taxon>
        <taxon>Bacillales</taxon>
        <taxon>Caryophanaceae</taxon>
        <taxon>Planococcus</taxon>
    </lineage>
</organism>
<reference evidence="2 3" key="1">
    <citation type="submission" date="2020-08" db="EMBL/GenBank/DDBJ databases">
        <title>Genomic Encyclopedia of Type Strains, Phase IV (KMG-IV): sequencing the most valuable type-strain genomes for metagenomic binning, comparative biology and taxonomic classification.</title>
        <authorList>
            <person name="Goeker M."/>
        </authorList>
    </citation>
    <scope>NUCLEOTIDE SEQUENCE [LARGE SCALE GENOMIC DNA]</scope>
    <source>
        <strain evidence="2 3">DSM 15895</strain>
    </source>
</reference>
<evidence type="ECO:0000256" key="1">
    <source>
        <dbReference type="SAM" id="Phobius"/>
    </source>
</evidence>
<gene>
    <name evidence="2" type="ORF">HNQ44_001481</name>
</gene>
<feature type="transmembrane region" description="Helical" evidence="1">
    <location>
        <begin position="12"/>
        <end position="33"/>
    </location>
</feature>
<keyword evidence="1" id="KW-0472">Membrane</keyword>
<dbReference type="AlphaFoldDB" id="A0A7W8CR25"/>
<comment type="caution">
    <text evidence="2">The sequence shown here is derived from an EMBL/GenBank/DDBJ whole genome shotgun (WGS) entry which is preliminary data.</text>
</comment>